<gene>
    <name evidence="2" type="ORF">HHI36_000717</name>
</gene>
<organism evidence="2 3">
    <name type="scientific">Cryptolaemus montrouzieri</name>
    <dbReference type="NCBI Taxonomy" id="559131"/>
    <lineage>
        <taxon>Eukaryota</taxon>
        <taxon>Metazoa</taxon>
        <taxon>Ecdysozoa</taxon>
        <taxon>Arthropoda</taxon>
        <taxon>Hexapoda</taxon>
        <taxon>Insecta</taxon>
        <taxon>Pterygota</taxon>
        <taxon>Neoptera</taxon>
        <taxon>Endopterygota</taxon>
        <taxon>Coleoptera</taxon>
        <taxon>Polyphaga</taxon>
        <taxon>Cucujiformia</taxon>
        <taxon>Coccinelloidea</taxon>
        <taxon>Coccinellidae</taxon>
        <taxon>Scymninae</taxon>
        <taxon>Scymnini</taxon>
        <taxon>Cryptolaemus</taxon>
    </lineage>
</organism>
<dbReference type="Proteomes" id="UP001516400">
    <property type="component" value="Unassembled WGS sequence"/>
</dbReference>
<accession>A0ABD2P5Z8</accession>
<feature type="non-terminal residue" evidence="2">
    <location>
        <position position="1"/>
    </location>
</feature>
<evidence type="ECO:0000256" key="1">
    <source>
        <dbReference type="SAM" id="MobiDB-lite"/>
    </source>
</evidence>
<feature type="compositionally biased region" description="Polar residues" evidence="1">
    <location>
        <begin position="80"/>
        <end position="99"/>
    </location>
</feature>
<sequence>QKEEQKSLRVHMKRIKESSKSQCFIKGNRLHVDNTSYSLIELESLANLDNGRDSENRKKSESTTPSAVNLTSVIDEDSSRTIVSETNSESVSKGILSQF</sequence>
<evidence type="ECO:0000313" key="2">
    <source>
        <dbReference type="EMBL" id="KAL3286206.1"/>
    </source>
</evidence>
<protein>
    <submittedName>
        <fullName evidence="2">Uncharacterized protein</fullName>
    </submittedName>
</protein>
<feature type="region of interest" description="Disordered" evidence="1">
    <location>
        <begin position="50"/>
        <end position="99"/>
    </location>
</feature>
<dbReference type="EMBL" id="JABFTP020000185">
    <property type="protein sequence ID" value="KAL3286206.1"/>
    <property type="molecule type" value="Genomic_DNA"/>
</dbReference>
<name>A0ABD2P5Z8_9CUCU</name>
<feature type="compositionally biased region" description="Basic and acidic residues" evidence="1">
    <location>
        <begin position="50"/>
        <end position="61"/>
    </location>
</feature>
<keyword evidence="3" id="KW-1185">Reference proteome</keyword>
<comment type="caution">
    <text evidence="2">The sequence shown here is derived from an EMBL/GenBank/DDBJ whole genome shotgun (WGS) entry which is preliminary data.</text>
</comment>
<proteinExistence type="predicted"/>
<reference evidence="2 3" key="1">
    <citation type="journal article" date="2021" name="BMC Biol.">
        <title>Horizontally acquired antibacterial genes associated with adaptive radiation of ladybird beetles.</title>
        <authorList>
            <person name="Li H.S."/>
            <person name="Tang X.F."/>
            <person name="Huang Y.H."/>
            <person name="Xu Z.Y."/>
            <person name="Chen M.L."/>
            <person name="Du X.Y."/>
            <person name="Qiu B.Y."/>
            <person name="Chen P.T."/>
            <person name="Zhang W."/>
            <person name="Slipinski A."/>
            <person name="Escalona H.E."/>
            <person name="Waterhouse R.M."/>
            <person name="Zwick A."/>
            <person name="Pang H."/>
        </authorList>
    </citation>
    <scope>NUCLEOTIDE SEQUENCE [LARGE SCALE GENOMIC DNA]</scope>
    <source>
        <strain evidence="2">SYSU2018</strain>
    </source>
</reference>
<feature type="compositionally biased region" description="Polar residues" evidence="1">
    <location>
        <begin position="62"/>
        <end position="72"/>
    </location>
</feature>
<dbReference type="AlphaFoldDB" id="A0ABD2P5Z8"/>
<evidence type="ECO:0000313" key="3">
    <source>
        <dbReference type="Proteomes" id="UP001516400"/>
    </source>
</evidence>